<dbReference type="OrthoDB" id="3692311at2759"/>
<feature type="signal peptide" evidence="1">
    <location>
        <begin position="1"/>
        <end position="21"/>
    </location>
</feature>
<feature type="chain" id="PRO_5026330472" evidence="1">
    <location>
        <begin position="22"/>
        <end position="96"/>
    </location>
</feature>
<name>A0A6G1HDU2_9PEZI</name>
<evidence type="ECO:0000313" key="3">
    <source>
        <dbReference type="Proteomes" id="UP000800041"/>
    </source>
</evidence>
<sequence>MLCLSTLMILLAAIAAPILSAFQLAPDCTDFLSALTLSEGCELMEGGTYLDLNARARLLKDVRLKIGDGDPGGDVGKVVIGREADLEDLKGGRLYQ</sequence>
<evidence type="ECO:0000313" key="2">
    <source>
        <dbReference type="EMBL" id="KAF1991237.1"/>
    </source>
</evidence>
<evidence type="ECO:0000256" key="1">
    <source>
        <dbReference type="SAM" id="SignalP"/>
    </source>
</evidence>
<keyword evidence="1" id="KW-0732">Signal</keyword>
<proteinExistence type="predicted"/>
<dbReference type="Proteomes" id="UP000800041">
    <property type="component" value="Unassembled WGS sequence"/>
</dbReference>
<dbReference type="AlphaFoldDB" id="A0A6G1HDU2"/>
<gene>
    <name evidence="2" type="ORF">K402DRAFT_389416</name>
</gene>
<dbReference type="EMBL" id="ML977140">
    <property type="protein sequence ID" value="KAF1991237.1"/>
    <property type="molecule type" value="Genomic_DNA"/>
</dbReference>
<protein>
    <submittedName>
        <fullName evidence="2">Uncharacterized protein</fullName>
    </submittedName>
</protein>
<organism evidence="2 3">
    <name type="scientific">Aulographum hederae CBS 113979</name>
    <dbReference type="NCBI Taxonomy" id="1176131"/>
    <lineage>
        <taxon>Eukaryota</taxon>
        <taxon>Fungi</taxon>
        <taxon>Dikarya</taxon>
        <taxon>Ascomycota</taxon>
        <taxon>Pezizomycotina</taxon>
        <taxon>Dothideomycetes</taxon>
        <taxon>Pleosporomycetidae</taxon>
        <taxon>Aulographales</taxon>
        <taxon>Aulographaceae</taxon>
    </lineage>
</organism>
<keyword evidence="3" id="KW-1185">Reference proteome</keyword>
<reference evidence="2" key="1">
    <citation type="journal article" date="2020" name="Stud. Mycol.">
        <title>101 Dothideomycetes genomes: a test case for predicting lifestyles and emergence of pathogens.</title>
        <authorList>
            <person name="Haridas S."/>
            <person name="Albert R."/>
            <person name="Binder M."/>
            <person name="Bloem J."/>
            <person name="Labutti K."/>
            <person name="Salamov A."/>
            <person name="Andreopoulos B."/>
            <person name="Baker S."/>
            <person name="Barry K."/>
            <person name="Bills G."/>
            <person name="Bluhm B."/>
            <person name="Cannon C."/>
            <person name="Castanera R."/>
            <person name="Culley D."/>
            <person name="Daum C."/>
            <person name="Ezra D."/>
            <person name="Gonzalez J."/>
            <person name="Henrissat B."/>
            <person name="Kuo A."/>
            <person name="Liang C."/>
            <person name="Lipzen A."/>
            <person name="Lutzoni F."/>
            <person name="Magnuson J."/>
            <person name="Mondo S."/>
            <person name="Nolan M."/>
            <person name="Ohm R."/>
            <person name="Pangilinan J."/>
            <person name="Park H.-J."/>
            <person name="Ramirez L."/>
            <person name="Alfaro M."/>
            <person name="Sun H."/>
            <person name="Tritt A."/>
            <person name="Yoshinaga Y."/>
            <person name="Zwiers L.-H."/>
            <person name="Turgeon B."/>
            <person name="Goodwin S."/>
            <person name="Spatafora J."/>
            <person name="Crous P."/>
            <person name="Grigoriev I."/>
        </authorList>
    </citation>
    <scope>NUCLEOTIDE SEQUENCE</scope>
    <source>
        <strain evidence="2">CBS 113979</strain>
    </source>
</reference>
<accession>A0A6G1HDU2</accession>